<proteinExistence type="predicted"/>
<accession>A0AAU8E769</accession>
<dbReference type="AlphaFoldDB" id="A0AAU8E769"/>
<organism evidence="1">
    <name type="scientific">Pseudomonas sp. MYb327</name>
    <dbReference type="NCBI Taxonomy" id="2745230"/>
    <lineage>
        <taxon>Bacteria</taxon>
        <taxon>Pseudomonadati</taxon>
        <taxon>Pseudomonadota</taxon>
        <taxon>Gammaproteobacteria</taxon>
        <taxon>Pseudomonadales</taxon>
        <taxon>Pseudomonadaceae</taxon>
        <taxon>Pseudomonas</taxon>
    </lineage>
</organism>
<gene>
    <name evidence="1" type="ORF">ABVN21_08280</name>
</gene>
<dbReference type="EMBL" id="CP159258">
    <property type="protein sequence ID" value="XCG76054.1"/>
    <property type="molecule type" value="Genomic_DNA"/>
</dbReference>
<protein>
    <submittedName>
        <fullName evidence="1">Uncharacterized protein</fullName>
    </submittedName>
</protein>
<sequence>MSIGYVGAWTAKAGVLVRDTASRTKPPSQPDKVRQMLSMVGSNPIVLDTAKMDKLQLYKQLKGFDPANVTVKSLGNLSVFLKDRGLISEVTALTLTNAGDKFDRFGIQNDPEAKFNALEYFAMQLDSIQSNNLKGNKYANYLIPEFKKAIYVLQNLEIYGKSGNRPPPPPEKDEDPKV</sequence>
<reference evidence="1" key="1">
    <citation type="submission" date="2024-06" db="EMBL/GenBank/DDBJ databases">
        <title>The Caenorhabditis elegans bacterial microbiome influences microsporidia infection through nutrient limitation and inhibiting parasite invasion.</title>
        <authorList>
            <person name="Tamim El Jarkass H."/>
            <person name="Castelblanco S."/>
            <person name="Kaur M."/>
            <person name="Wan Y.C."/>
            <person name="Ellis A.E."/>
            <person name="Sheldon R.D."/>
            <person name="Lien E.C."/>
            <person name="Burton N.O."/>
            <person name="Wright G.D."/>
            <person name="Reinke A.W."/>
        </authorList>
    </citation>
    <scope>NUCLEOTIDE SEQUENCE</scope>
    <source>
        <strain evidence="1">MYb327</strain>
    </source>
</reference>
<evidence type="ECO:0000313" key="1">
    <source>
        <dbReference type="EMBL" id="XCG76054.1"/>
    </source>
</evidence>
<name>A0AAU8E769_9PSED</name>
<dbReference type="RefSeq" id="WP_339555776.1">
    <property type="nucleotide sequence ID" value="NZ_CP159258.1"/>
</dbReference>